<dbReference type="RefSeq" id="WP_102241907.1">
    <property type="nucleotide sequence ID" value="NZ_CP025704.1"/>
</dbReference>
<dbReference type="Proteomes" id="UP000235584">
    <property type="component" value="Chromosome"/>
</dbReference>
<dbReference type="OrthoDB" id="5294543at2"/>
<protein>
    <submittedName>
        <fullName evidence="1">Uncharacterized protein</fullName>
    </submittedName>
</protein>
<name>A0A2K9NM96_BACTC</name>
<evidence type="ECO:0000313" key="2">
    <source>
        <dbReference type="Proteomes" id="UP000235584"/>
    </source>
</evidence>
<reference evidence="1 2" key="1">
    <citation type="submission" date="2018-01" db="EMBL/GenBank/DDBJ databases">
        <title>Complete genome sequence of Bacteriovorax stolpii DSM12778.</title>
        <authorList>
            <person name="Tang B."/>
            <person name="Chang J."/>
        </authorList>
    </citation>
    <scope>NUCLEOTIDE SEQUENCE [LARGE SCALE GENOMIC DNA]</scope>
    <source>
        <strain evidence="1 2">DSM 12778</strain>
    </source>
</reference>
<dbReference type="AlphaFoldDB" id="A0A2K9NM96"/>
<dbReference type="KEGG" id="bsto:C0V70_00520"/>
<proteinExistence type="predicted"/>
<sequence>MINALFENIQQHLSMLDLALLSSQKIASMARTEDLDGVVSETDNRERLVNIIAKLQHSIEEQINQLNASEVSNDDIAILKSWFQDLSIWSERMIELDKETVEILSQQKENTTKEIAHIFKNKEMFKGYNHSSKK</sequence>
<evidence type="ECO:0000313" key="1">
    <source>
        <dbReference type="EMBL" id="AUN96612.1"/>
    </source>
</evidence>
<keyword evidence="2" id="KW-1185">Reference proteome</keyword>
<organism evidence="1 2">
    <name type="scientific">Bacteriovorax stolpii</name>
    <name type="common">Bdellovibrio stolpii</name>
    <dbReference type="NCBI Taxonomy" id="960"/>
    <lineage>
        <taxon>Bacteria</taxon>
        <taxon>Pseudomonadati</taxon>
        <taxon>Bdellovibrionota</taxon>
        <taxon>Bacteriovoracia</taxon>
        <taxon>Bacteriovoracales</taxon>
        <taxon>Bacteriovoracaceae</taxon>
        <taxon>Bacteriovorax</taxon>
    </lineage>
</organism>
<dbReference type="EMBL" id="CP025704">
    <property type="protein sequence ID" value="AUN96612.1"/>
    <property type="molecule type" value="Genomic_DNA"/>
</dbReference>
<gene>
    <name evidence="1" type="ORF">C0V70_00520</name>
</gene>
<accession>A0A2K9NM96</accession>